<accession>A0ACB6R594</accession>
<organism evidence="1 2">
    <name type="scientific">Lindgomyces ingoldianus</name>
    <dbReference type="NCBI Taxonomy" id="673940"/>
    <lineage>
        <taxon>Eukaryota</taxon>
        <taxon>Fungi</taxon>
        <taxon>Dikarya</taxon>
        <taxon>Ascomycota</taxon>
        <taxon>Pezizomycotina</taxon>
        <taxon>Dothideomycetes</taxon>
        <taxon>Pleosporomycetidae</taxon>
        <taxon>Pleosporales</taxon>
        <taxon>Lindgomycetaceae</taxon>
        <taxon>Lindgomyces</taxon>
    </lineage>
</organism>
<sequence>MALSSRIVQLSTQIQDNTAEVDAYLLANNIVSPSLDASCPPVLDLPPEVSAKRDAALEAMDELQQLLRGPVGTIYTQVTDHTSLVSLHAACRFNMPSTFPPGSTSTIPEIAKASNMHPSDAERVIRHGIAHHLFKEPERGVIAHSATSKALAVVPWLREWTLSGLNTMWPGASRLVDMMERWPASQEPNETAFSLAHNTDSAFFEELAKDGRKAKIFADGMTFFLNMPQMSIVHAVEGYDWSQHSFGTIVDVGGSHGSIALSLANIFPAMKVIVQDRPEVIADAPKDAKPGQVEFQVHDFFSEQPVKDADVYFYRWIFHDWSDKYCVKILRNLIPALKKSARVVLMDSVVPEPGVLTPYQERPVKLFDMVMKVLFNAKERNETDWRELVQEADERFRVVDVRRPVGSQLGIVVVEWEG</sequence>
<name>A0ACB6R594_9PLEO</name>
<comment type="caution">
    <text evidence="1">The sequence shown here is derived from an EMBL/GenBank/DDBJ whole genome shotgun (WGS) entry which is preliminary data.</text>
</comment>
<keyword evidence="2" id="KW-1185">Reference proteome</keyword>
<protein>
    <submittedName>
        <fullName evidence="1">S-adenosyl-L-methionine-dependent methyltransferase</fullName>
    </submittedName>
</protein>
<dbReference type="Proteomes" id="UP000799755">
    <property type="component" value="Unassembled WGS sequence"/>
</dbReference>
<keyword evidence="1" id="KW-0489">Methyltransferase</keyword>
<gene>
    <name evidence="1" type="ORF">BDR25DRAFT_340907</name>
</gene>
<dbReference type="EMBL" id="MU003498">
    <property type="protein sequence ID" value="KAF2474448.1"/>
    <property type="molecule type" value="Genomic_DNA"/>
</dbReference>
<keyword evidence="1" id="KW-0808">Transferase</keyword>
<evidence type="ECO:0000313" key="1">
    <source>
        <dbReference type="EMBL" id="KAF2474448.1"/>
    </source>
</evidence>
<proteinExistence type="predicted"/>
<evidence type="ECO:0000313" key="2">
    <source>
        <dbReference type="Proteomes" id="UP000799755"/>
    </source>
</evidence>
<reference evidence="1" key="1">
    <citation type="journal article" date="2020" name="Stud. Mycol.">
        <title>101 Dothideomycetes genomes: a test case for predicting lifestyles and emergence of pathogens.</title>
        <authorList>
            <person name="Haridas S."/>
            <person name="Albert R."/>
            <person name="Binder M."/>
            <person name="Bloem J."/>
            <person name="Labutti K."/>
            <person name="Salamov A."/>
            <person name="Andreopoulos B."/>
            <person name="Baker S."/>
            <person name="Barry K."/>
            <person name="Bills G."/>
            <person name="Bluhm B."/>
            <person name="Cannon C."/>
            <person name="Castanera R."/>
            <person name="Culley D."/>
            <person name="Daum C."/>
            <person name="Ezra D."/>
            <person name="Gonzalez J."/>
            <person name="Henrissat B."/>
            <person name="Kuo A."/>
            <person name="Liang C."/>
            <person name="Lipzen A."/>
            <person name="Lutzoni F."/>
            <person name="Magnuson J."/>
            <person name="Mondo S."/>
            <person name="Nolan M."/>
            <person name="Ohm R."/>
            <person name="Pangilinan J."/>
            <person name="Park H.-J."/>
            <person name="Ramirez L."/>
            <person name="Alfaro M."/>
            <person name="Sun H."/>
            <person name="Tritt A."/>
            <person name="Yoshinaga Y."/>
            <person name="Zwiers L.-H."/>
            <person name="Turgeon B."/>
            <person name="Goodwin S."/>
            <person name="Spatafora J."/>
            <person name="Crous P."/>
            <person name="Grigoriev I."/>
        </authorList>
    </citation>
    <scope>NUCLEOTIDE SEQUENCE</scope>
    <source>
        <strain evidence="1">ATCC 200398</strain>
    </source>
</reference>